<dbReference type="PANTHER" id="PTHR38038">
    <property type="entry name" value="PENICILLIN-BINDING PROTEIN ACTIVATOR LPOA"/>
    <property type="match status" value="1"/>
</dbReference>
<keyword evidence="3" id="KW-0573">Peptidoglycan synthesis</keyword>
<evidence type="ECO:0000256" key="2">
    <source>
        <dbReference type="ARBA" id="ARBA00022960"/>
    </source>
</evidence>
<keyword evidence="7" id="KW-0449">Lipoprotein</keyword>
<dbReference type="GO" id="GO:0008360">
    <property type="term" value="P:regulation of cell shape"/>
    <property type="evidence" value="ECO:0007669"/>
    <property type="project" value="UniProtKB-KW"/>
</dbReference>
<evidence type="ECO:0000313" key="8">
    <source>
        <dbReference type="EMBL" id="QDJ14450.1"/>
    </source>
</evidence>
<reference evidence="8" key="1">
    <citation type="submission" date="2017-06" db="EMBL/GenBank/DDBJ databases">
        <title>Genome sequencing of pathogenic and non-pathogenic strains within Bisgaard taxon 40.</title>
        <authorList>
            <person name="Ladner J.T."/>
            <person name="Lovett S.P."/>
            <person name="Koroleva G."/>
            <person name="Lorch J.M."/>
        </authorList>
    </citation>
    <scope>NUCLEOTIDE SEQUENCE</scope>
    <source>
        <strain evidence="8">27576-1-I1</strain>
    </source>
</reference>
<dbReference type="RefSeq" id="WP_261919468.1">
    <property type="nucleotide sequence ID" value="NZ_CP022011.1"/>
</dbReference>
<protein>
    <submittedName>
        <fullName evidence="8">Penicillin-binding protein activator</fullName>
    </submittedName>
</protein>
<organism evidence="8 9">
    <name type="scientific">Mergibacter septicus</name>
    <dbReference type="NCBI Taxonomy" id="221402"/>
    <lineage>
        <taxon>Bacteria</taxon>
        <taxon>Pseudomonadati</taxon>
        <taxon>Pseudomonadota</taxon>
        <taxon>Gammaproteobacteria</taxon>
        <taxon>Pasteurellales</taxon>
        <taxon>Pasteurellaceae</taxon>
        <taxon>Mergibacter</taxon>
    </lineage>
</organism>
<sequence length="595" mass="66385">MAISLPHLNVKKFLAFFFIGYSLTGCLSTFTQQTNNLLQQTAYASADYYRNQMQIATNHTSRNDFALLTVQALIRENKLAQAESLLTSLTNLNTPEQMLEKNLLNAALAAAQTHNQLAQNLLSDLPFNQLTPTQQSRYYQIDSQVELNQGNYIKAIEALIKHQSLTTDLAQKQQNNDQIWAILRQIPADQLNNITVNDNQLELQGWLDLIKLYNDNLSYPAQLSASLQQWKVIHPRHIATYLLPTALQRVATFQASNLHQIALILPLSGNGQLIGKTIEQGFLAAKGNSPISVKIYDSQQGNIIQIIEKARQEGAEAIVGPLLKTNVDIMLQRANLKQLKVLALNTSTTPQTKTNLCYFALSPEDEAINAAQQIWQDGRRTPLIFAPQNTLGRRIAIAFNNEWRKLSGYDAETNYYENDDNISDILAGILPPPPKNEDKNKVYIPVNITAPNDAIYAATANALQSQQLKTTLNNSVVADQITLYASSRSHSPNAGVDYRLGMNGVKFSDIPLLSETDSRDYKTALMATNGDYSLTRLYAMGADAWSLINNLQAFQAIPDYHFNGFTGKLTANSACQIERKLTWYLYDNGTLKTIN</sequence>
<evidence type="ECO:0000256" key="4">
    <source>
        <dbReference type="ARBA" id="ARBA00023136"/>
    </source>
</evidence>
<evidence type="ECO:0000256" key="1">
    <source>
        <dbReference type="ARBA" id="ARBA00022729"/>
    </source>
</evidence>
<dbReference type="AlphaFoldDB" id="A0A8D4IX35"/>
<dbReference type="Pfam" id="PF04348">
    <property type="entry name" value="LppC"/>
    <property type="match status" value="1"/>
</dbReference>
<proteinExistence type="predicted"/>
<keyword evidence="6" id="KW-0998">Cell outer membrane</keyword>
<keyword evidence="4" id="KW-0472">Membrane</keyword>
<dbReference type="GO" id="GO:0009252">
    <property type="term" value="P:peptidoglycan biosynthetic process"/>
    <property type="evidence" value="ECO:0007669"/>
    <property type="project" value="UniProtKB-KW"/>
</dbReference>
<evidence type="ECO:0000256" key="7">
    <source>
        <dbReference type="ARBA" id="ARBA00023288"/>
    </source>
</evidence>
<gene>
    <name evidence="8" type="ORF">CEP48_03015</name>
</gene>
<keyword evidence="2" id="KW-0133">Cell shape</keyword>
<dbReference type="Gene3D" id="1.25.40.650">
    <property type="match status" value="1"/>
</dbReference>
<evidence type="ECO:0000256" key="6">
    <source>
        <dbReference type="ARBA" id="ARBA00023237"/>
    </source>
</evidence>
<keyword evidence="1" id="KW-0732">Signal</keyword>
<dbReference type="InterPro" id="IPR007443">
    <property type="entry name" value="LpoA"/>
</dbReference>
<evidence type="ECO:0000256" key="5">
    <source>
        <dbReference type="ARBA" id="ARBA00023139"/>
    </source>
</evidence>
<accession>A0A8D4IX35</accession>
<keyword evidence="5" id="KW-0564">Palmitate</keyword>
<dbReference type="Gene3D" id="3.40.50.2300">
    <property type="match status" value="2"/>
</dbReference>
<dbReference type="Proteomes" id="UP000955338">
    <property type="component" value="Chromosome"/>
</dbReference>
<dbReference type="GO" id="GO:0030234">
    <property type="term" value="F:enzyme regulator activity"/>
    <property type="evidence" value="ECO:0007669"/>
    <property type="project" value="TreeGrafter"/>
</dbReference>
<dbReference type="CDD" id="cd06339">
    <property type="entry name" value="PBP1_YraM_LppC_lipoprotein-like"/>
    <property type="match status" value="1"/>
</dbReference>
<dbReference type="GO" id="GO:0031241">
    <property type="term" value="C:periplasmic side of cell outer membrane"/>
    <property type="evidence" value="ECO:0007669"/>
    <property type="project" value="TreeGrafter"/>
</dbReference>
<keyword evidence="9" id="KW-1185">Reference proteome</keyword>
<dbReference type="InterPro" id="IPR011990">
    <property type="entry name" value="TPR-like_helical_dom_sf"/>
</dbReference>
<evidence type="ECO:0000256" key="3">
    <source>
        <dbReference type="ARBA" id="ARBA00022984"/>
    </source>
</evidence>
<name>A0A8D4IX35_9PAST</name>
<dbReference type="SUPFAM" id="SSF53822">
    <property type="entry name" value="Periplasmic binding protein-like I"/>
    <property type="match status" value="1"/>
</dbReference>
<dbReference type="EMBL" id="CP022011">
    <property type="protein sequence ID" value="QDJ14450.1"/>
    <property type="molecule type" value="Genomic_DNA"/>
</dbReference>
<evidence type="ECO:0000313" key="9">
    <source>
        <dbReference type="Proteomes" id="UP000955338"/>
    </source>
</evidence>
<dbReference type="PANTHER" id="PTHR38038:SF1">
    <property type="entry name" value="PENICILLIN-BINDING PROTEIN ACTIVATOR LPOA"/>
    <property type="match status" value="1"/>
</dbReference>
<dbReference type="Gene3D" id="1.25.40.10">
    <property type="entry name" value="Tetratricopeptide repeat domain"/>
    <property type="match status" value="1"/>
</dbReference>
<dbReference type="InterPro" id="IPR028082">
    <property type="entry name" value="Peripla_BP_I"/>
</dbReference>